<keyword evidence="2" id="KW-1185">Reference proteome</keyword>
<organism evidence="1 2">
    <name type="scientific">Scutellospora calospora</name>
    <dbReference type="NCBI Taxonomy" id="85575"/>
    <lineage>
        <taxon>Eukaryota</taxon>
        <taxon>Fungi</taxon>
        <taxon>Fungi incertae sedis</taxon>
        <taxon>Mucoromycota</taxon>
        <taxon>Glomeromycotina</taxon>
        <taxon>Glomeromycetes</taxon>
        <taxon>Diversisporales</taxon>
        <taxon>Gigasporaceae</taxon>
        <taxon>Scutellospora</taxon>
    </lineage>
</organism>
<protein>
    <submittedName>
        <fullName evidence="1">10291_t:CDS:1</fullName>
    </submittedName>
</protein>
<feature type="non-terminal residue" evidence="1">
    <location>
        <position position="69"/>
    </location>
</feature>
<accession>A0ACA9P886</accession>
<gene>
    <name evidence="1" type="ORF">SCALOS_LOCUS10076</name>
</gene>
<proteinExistence type="predicted"/>
<reference evidence="1" key="1">
    <citation type="submission" date="2021-06" db="EMBL/GenBank/DDBJ databases">
        <authorList>
            <person name="Kallberg Y."/>
            <person name="Tangrot J."/>
            <person name="Rosling A."/>
        </authorList>
    </citation>
    <scope>NUCLEOTIDE SEQUENCE</scope>
    <source>
        <strain evidence="1">AU212A</strain>
    </source>
</reference>
<sequence length="69" mass="7934">YKDCSGFEKDKPTETGEAENLDNIINGYSLIAERNFKLYHLGIYYLPEDRQMAIKYLNLAASQNNNDAK</sequence>
<comment type="caution">
    <text evidence="1">The sequence shown here is derived from an EMBL/GenBank/DDBJ whole genome shotgun (WGS) entry which is preliminary data.</text>
</comment>
<evidence type="ECO:0000313" key="2">
    <source>
        <dbReference type="Proteomes" id="UP000789860"/>
    </source>
</evidence>
<dbReference type="Proteomes" id="UP000789860">
    <property type="component" value="Unassembled WGS sequence"/>
</dbReference>
<name>A0ACA9P886_9GLOM</name>
<feature type="non-terminal residue" evidence="1">
    <location>
        <position position="1"/>
    </location>
</feature>
<evidence type="ECO:0000313" key="1">
    <source>
        <dbReference type="EMBL" id="CAG8689676.1"/>
    </source>
</evidence>
<dbReference type="EMBL" id="CAJVPM010035318">
    <property type="protein sequence ID" value="CAG8689676.1"/>
    <property type="molecule type" value="Genomic_DNA"/>
</dbReference>